<evidence type="ECO:0000256" key="1">
    <source>
        <dbReference type="SAM" id="MobiDB-lite"/>
    </source>
</evidence>
<dbReference type="Proteomes" id="UP001341840">
    <property type="component" value="Unassembled WGS sequence"/>
</dbReference>
<protein>
    <submittedName>
        <fullName evidence="2">Uncharacterized protein</fullName>
    </submittedName>
</protein>
<name>A0ABU6TBK6_9FABA</name>
<organism evidence="2 3">
    <name type="scientific">Stylosanthes scabra</name>
    <dbReference type="NCBI Taxonomy" id="79078"/>
    <lineage>
        <taxon>Eukaryota</taxon>
        <taxon>Viridiplantae</taxon>
        <taxon>Streptophyta</taxon>
        <taxon>Embryophyta</taxon>
        <taxon>Tracheophyta</taxon>
        <taxon>Spermatophyta</taxon>
        <taxon>Magnoliopsida</taxon>
        <taxon>eudicotyledons</taxon>
        <taxon>Gunneridae</taxon>
        <taxon>Pentapetalae</taxon>
        <taxon>rosids</taxon>
        <taxon>fabids</taxon>
        <taxon>Fabales</taxon>
        <taxon>Fabaceae</taxon>
        <taxon>Papilionoideae</taxon>
        <taxon>50 kb inversion clade</taxon>
        <taxon>dalbergioids sensu lato</taxon>
        <taxon>Dalbergieae</taxon>
        <taxon>Pterocarpus clade</taxon>
        <taxon>Stylosanthes</taxon>
    </lineage>
</organism>
<keyword evidence="3" id="KW-1185">Reference proteome</keyword>
<evidence type="ECO:0000313" key="2">
    <source>
        <dbReference type="EMBL" id="MED6146122.1"/>
    </source>
</evidence>
<feature type="region of interest" description="Disordered" evidence="1">
    <location>
        <begin position="37"/>
        <end position="59"/>
    </location>
</feature>
<sequence length="108" mass="12670">MTTFESKLPLNDLLKRIETAQSDGEGDDIIVIEEEEKDKEERNWERKEREDGECEKGVGKERVDIERQVAERISVTDTWSPFVPPKQIPSWFGLSNQRKGMDVHRLKR</sequence>
<dbReference type="EMBL" id="JASCZI010090757">
    <property type="protein sequence ID" value="MED6146122.1"/>
    <property type="molecule type" value="Genomic_DNA"/>
</dbReference>
<gene>
    <name evidence="2" type="ORF">PIB30_031603</name>
</gene>
<proteinExistence type="predicted"/>
<feature type="compositionally biased region" description="Basic and acidic residues" evidence="1">
    <location>
        <begin position="39"/>
        <end position="59"/>
    </location>
</feature>
<reference evidence="2 3" key="1">
    <citation type="journal article" date="2023" name="Plants (Basel)">
        <title>Bridging the Gap: Combining Genomics and Transcriptomics Approaches to Understand Stylosanthes scabra, an Orphan Legume from the Brazilian Caatinga.</title>
        <authorList>
            <person name="Ferreira-Neto J.R.C."/>
            <person name="da Silva M.D."/>
            <person name="Binneck E."/>
            <person name="de Melo N.F."/>
            <person name="da Silva R.H."/>
            <person name="de Melo A.L.T.M."/>
            <person name="Pandolfi V."/>
            <person name="Bustamante F.O."/>
            <person name="Brasileiro-Vidal A.C."/>
            <person name="Benko-Iseppon A.M."/>
        </authorList>
    </citation>
    <scope>NUCLEOTIDE SEQUENCE [LARGE SCALE GENOMIC DNA]</scope>
    <source>
        <tissue evidence="2">Leaves</tissue>
    </source>
</reference>
<accession>A0ABU6TBK6</accession>
<comment type="caution">
    <text evidence="2">The sequence shown here is derived from an EMBL/GenBank/DDBJ whole genome shotgun (WGS) entry which is preliminary data.</text>
</comment>
<evidence type="ECO:0000313" key="3">
    <source>
        <dbReference type="Proteomes" id="UP001341840"/>
    </source>
</evidence>